<keyword evidence="4 9" id="KW-0067">ATP-binding</keyword>
<evidence type="ECO:0000256" key="2">
    <source>
        <dbReference type="ARBA" id="ARBA00022801"/>
    </source>
</evidence>
<dbReference type="Gene3D" id="3.40.50.300">
    <property type="entry name" value="P-loop containing nucleotide triphosphate hydrolases"/>
    <property type="match status" value="2"/>
</dbReference>
<evidence type="ECO:0000256" key="1">
    <source>
        <dbReference type="ARBA" id="ARBA00022741"/>
    </source>
</evidence>
<dbReference type="GO" id="GO:0005524">
    <property type="term" value="F:ATP binding"/>
    <property type="evidence" value="ECO:0007669"/>
    <property type="project" value="UniProtKB-UniRule"/>
</dbReference>
<dbReference type="EC" id="5.6.2.4" evidence="7"/>
<gene>
    <name evidence="11" type="ORF">SAMN06265337_4251</name>
</gene>
<dbReference type="GO" id="GO:0043138">
    <property type="term" value="F:3'-5' DNA helicase activity"/>
    <property type="evidence" value="ECO:0007669"/>
    <property type="project" value="UniProtKB-EC"/>
</dbReference>
<feature type="domain" description="UvrD-like helicase ATP-binding" evidence="10">
    <location>
        <begin position="241"/>
        <end position="571"/>
    </location>
</feature>
<dbReference type="EMBL" id="FYEW01000004">
    <property type="protein sequence ID" value="SNC77652.1"/>
    <property type="molecule type" value="Genomic_DNA"/>
</dbReference>
<keyword evidence="1 9" id="KW-0547">Nucleotide-binding</keyword>
<keyword evidence="3 9" id="KW-0347">Helicase</keyword>
<dbReference type="PANTHER" id="PTHR11070:SF17">
    <property type="entry name" value="DNA HELICASE IV"/>
    <property type="match status" value="1"/>
</dbReference>
<dbReference type="InterPro" id="IPR014016">
    <property type="entry name" value="UvrD-like_ATP-bd"/>
</dbReference>
<dbReference type="AlphaFoldDB" id="A0A212UHC9"/>
<evidence type="ECO:0000259" key="10">
    <source>
        <dbReference type="PROSITE" id="PS51198"/>
    </source>
</evidence>
<organism evidence="11 12">
    <name type="scientific">Hymenobacter gelipurpurascens</name>
    <dbReference type="NCBI Taxonomy" id="89968"/>
    <lineage>
        <taxon>Bacteria</taxon>
        <taxon>Pseudomonadati</taxon>
        <taxon>Bacteroidota</taxon>
        <taxon>Cytophagia</taxon>
        <taxon>Cytophagales</taxon>
        <taxon>Hymenobacteraceae</taxon>
        <taxon>Hymenobacter</taxon>
    </lineage>
</organism>
<evidence type="ECO:0000256" key="9">
    <source>
        <dbReference type="PROSITE-ProRule" id="PRU00560"/>
    </source>
</evidence>
<proteinExistence type="predicted"/>
<protein>
    <recommendedName>
        <fullName evidence="7">DNA 3'-5' helicase</fullName>
        <ecNumber evidence="7">5.6.2.4</ecNumber>
    </recommendedName>
</protein>
<dbReference type="SUPFAM" id="SSF52540">
    <property type="entry name" value="P-loop containing nucleoside triphosphate hydrolases"/>
    <property type="match status" value="1"/>
</dbReference>
<dbReference type="InterPro" id="IPR014017">
    <property type="entry name" value="DNA_helicase_UvrD-like_C"/>
</dbReference>
<name>A0A212UHC9_9BACT</name>
<evidence type="ECO:0000256" key="4">
    <source>
        <dbReference type="ARBA" id="ARBA00022840"/>
    </source>
</evidence>
<evidence type="ECO:0000256" key="5">
    <source>
        <dbReference type="ARBA" id="ARBA00023235"/>
    </source>
</evidence>
<evidence type="ECO:0000256" key="8">
    <source>
        <dbReference type="ARBA" id="ARBA00048988"/>
    </source>
</evidence>
<dbReference type="GO" id="GO:0003677">
    <property type="term" value="F:DNA binding"/>
    <property type="evidence" value="ECO:0007669"/>
    <property type="project" value="InterPro"/>
</dbReference>
<evidence type="ECO:0000313" key="12">
    <source>
        <dbReference type="Proteomes" id="UP000198131"/>
    </source>
</evidence>
<dbReference type="InterPro" id="IPR027417">
    <property type="entry name" value="P-loop_NTPase"/>
</dbReference>
<sequence>MQGSPPKGADASLVGGNIKYDQHFPRPEFALTFEVLFYRPPVMNATQQEEKEYLEEIKEKLTLAIRRVDDAVKQFSQELRQKKQYIHEHQSGMDDADMVAAGQSINRMAFTGDAAVSRKRKLLKLGQSPYFGRIDFVARGQVSTPIYIGVHSFFDERQRLNLIYDWRAPISSMFYDFELGEAFYKTPSGTIQGDIELKRQYKIRDGHLEFMLENDVNIHDDVLQQELAKSSDDKMKNIVATIQRDQNAVIRNETAPVMVIQGVAGSGKTSIALHRIAFLLYRFRETITAKDILIISPNKVFADYISNVLPELGEEHIPEMGMEELAVDLLENRYQFQTFFEQVSALLDYHDAGFIERIRFKSSFDFLSKLNQYLIYIENNYFTFNDLRVGPTVVPSAFLQQKFKAYHRVPLLKRFALVVQDVQAYVRDAARRKLTGQEKGRIGEAIPRLFKYHQVLDLYRDFYRWIGKPELLKIDQRQRLEYADVFPLIYLRIRLEGISAYEHVKHLLVDEMQDYTPVQYAVLSRLFLCRKTILGDVSQTVNPYSSSSAETIERVFPQADVVKLFRSYRSTVEITAFAQRITPNPQIIPLERHGQEPALVRCSNRSEELQAIQQLIKTFQSSGKHSLGIICKTLRQAEEAYEVIQAAGVQLLTEESTTFKEGVIITTAHLAKGLEFDEVIVPFASARTYKTEVDKSMLYVACTRAMHQLTLTYSGEITGFLLSPPPSGAPEPQ</sequence>
<dbReference type="GO" id="GO:0016887">
    <property type="term" value="F:ATP hydrolysis activity"/>
    <property type="evidence" value="ECO:0007669"/>
    <property type="project" value="RHEA"/>
</dbReference>
<dbReference type="Pfam" id="PF00580">
    <property type="entry name" value="UvrD-helicase"/>
    <property type="match status" value="1"/>
</dbReference>
<dbReference type="RefSeq" id="WP_245815468.1">
    <property type="nucleotide sequence ID" value="NZ_FYEW01000004.1"/>
</dbReference>
<dbReference type="GO" id="GO:0005829">
    <property type="term" value="C:cytosol"/>
    <property type="evidence" value="ECO:0007669"/>
    <property type="project" value="TreeGrafter"/>
</dbReference>
<keyword evidence="5" id="KW-0413">Isomerase</keyword>
<feature type="binding site" evidence="9">
    <location>
        <begin position="262"/>
        <end position="269"/>
    </location>
    <ligand>
        <name>ATP</name>
        <dbReference type="ChEBI" id="CHEBI:30616"/>
    </ligand>
</feature>
<evidence type="ECO:0000313" key="11">
    <source>
        <dbReference type="EMBL" id="SNC77652.1"/>
    </source>
</evidence>
<dbReference type="Pfam" id="PF13361">
    <property type="entry name" value="UvrD_C"/>
    <property type="match status" value="1"/>
</dbReference>
<dbReference type="InterPro" id="IPR000212">
    <property type="entry name" value="DNA_helicase_UvrD/REP"/>
</dbReference>
<accession>A0A212UHC9</accession>
<dbReference type="PROSITE" id="PS51198">
    <property type="entry name" value="UVRD_HELICASE_ATP_BIND"/>
    <property type="match status" value="1"/>
</dbReference>
<evidence type="ECO:0000256" key="6">
    <source>
        <dbReference type="ARBA" id="ARBA00034617"/>
    </source>
</evidence>
<comment type="catalytic activity">
    <reaction evidence="8">
        <text>ATP + H2O = ADP + phosphate + H(+)</text>
        <dbReference type="Rhea" id="RHEA:13065"/>
        <dbReference type="ChEBI" id="CHEBI:15377"/>
        <dbReference type="ChEBI" id="CHEBI:15378"/>
        <dbReference type="ChEBI" id="CHEBI:30616"/>
        <dbReference type="ChEBI" id="CHEBI:43474"/>
        <dbReference type="ChEBI" id="CHEBI:456216"/>
        <dbReference type="EC" id="5.6.2.4"/>
    </reaction>
</comment>
<evidence type="ECO:0000256" key="3">
    <source>
        <dbReference type="ARBA" id="ARBA00022806"/>
    </source>
</evidence>
<keyword evidence="2 9" id="KW-0378">Hydrolase</keyword>
<reference evidence="12" key="1">
    <citation type="submission" date="2017-06" db="EMBL/GenBank/DDBJ databases">
        <authorList>
            <person name="Varghese N."/>
            <person name="Submissions S."/>
        </authorList>
    </citation>
    <scope>NUCLEOTIDE SEQUENCE [LARGE SCALE GENOMIC DNA]</scope>
    <source>
        <strain evidence="12">DSM 11116</strain>
    </source>
</reference>
<dbReference type="PANTHER" id="PTHR11070">
    <property type="entry name" value="UVRD / RECB / PCRA DNA HELICASE FAMILY MEMBER"/>
    <property type="match status" value="1"/>
</dbReference>
<comment type="catalytic activity">
    <reaction evidence="6">
        <text>Couples ATP hydrolysis with the unwinding of duplex DNA by translocating in the 3'-5' direction.</text>
        <dbReference type="EC" id="5.6.2.4"/>
    </reaction>
</comment>
<dbReference type="Proteomes" id="UP000198131">
    <property type="component" value="Unassembled WGS sequence"/>
</dbReference>
<keyword evidence="12" id="KW-1185">Reference proteome</keyword>
<evidence type="ECO:0000256" key="7">
    <source>
        <dbReference type="ARBA" id="ARBA00034808"/>
    </source>
</evidence>
<dbReference type="GO" id="GO:0000725">
    <property type="term" value="P:recombinational repair"/>
    <property type="evidence" value="ECO:0007669"/>
    <property type="project" value="TreeGrafter"/>
</dbReference>